<gene>
    <name evidence="4" type="ORF">FC84_GL000903</name>
</gene>
<proteinExistence type="predicted"/>
<dbReference type="Gene3D" id="3.10.560.10">
    <property type="entry name" value="Outer membrane lipoprotein wza domain like"/>
    <property type="match status" value="1"/>
</dbReference>
<dbReference type="GO" id="GO:0006281">
    <property type="term" value="P:DNA repair"/>
    <property type="evidence" value="ECO:0007669"/>
    <property type="project" value="InterPro"/>
</dbReference>
<dbReference type="SUPFAM" id="SSF47781">
    <property type="entry name" value="RuvA domain 2-like"/>
    <property type="match status" value="1"/>
</dbReference>
<keyword evidence="2" id="KW-0472">Membrane</keyword>
<organism evidence="4 5">
    <name type="scientific">Lapidilactobacillus dextrinicus DSM 20335</name>
    <dbReference type="NCBI Taxonomy" id="1423738"/>
    <lineage>
        <taxon>Bacteria</taxon>
        <taxon>Bacillati</taxon>
        <taxon>Bacillota</taxon>
        <taxon>Bacilli</taxon>
        <taxon>Lactobacillales</taxon>
        <taxon>Lactobacillaceae</taxon>
        <taxon>Lapidilactobacillus</taxon>
    </lineage>
</organism>
<name>A0A0R2BFP4_9LACO</name>
<feature type="compositionally biased region" description="Polar residues" evidence="1">
    <location>
        <begin position="63"/>
        <end position="87"/>
    </location>
</feature>
<protein>
    <submittedName>
        <fullName evidence="4">Competence protein comea</fullName>
    </submittedName>
</protein>
<dbReference type="Gene3D" id="1.10.150.310">
    <property type="entry name" value="Tex RuvX-like domain-like"/>
    <property type="match status" value="1"/>
</dbReference>
<dbReference type="InterPro" id="IPR003583">
    <property type="entry name" value="Hlx-hairpin-Hlx_DNA-bd_motif"/>
</dbReference>
<dbReference type="PANTHER" id="PTHR21180:SF32">
    <property type="entry name" value="ENDONUCLEASE_EXONUCLEASE_PHOSPHATASE FAMILY DOMAIN-CONTAINING PROTEIN 1"/>
    <property type="match status" value="1"/>
</dbReference>
<evidence type="ECO:0000259" key="3">
    <source>
        <dbReference type="SMART" id="SM00278"/>
    </source>
</evidence>
<dbReference type="OrthoDB" id="9790239at2"/>
<dbReference type="GO" id="GO:0003677">
    <property type="term" value="F:DNA binding"/>
    <property type="evidence" value="ECO:0007669"/>
    <property type="project" value="InterPro"/>
</dbReference>
<dbReference type="NCBIfam" id="TIGR00426">
    <property type="entry name" value="competence protein ComEA helix-hairpin-helix repeat region"/>
    <property type="match status" value="1"/>
</dbReference>
<feature type="domain" description="Helix-hairpin-helix DNA-binding motif class 1" evidence="3">
    <location>
        <begin position="186"/>
        <end position="205"/>
    </location>
</feature>
<dbReference type="SMART" id="SM00278">
    <property type="entry name" value="HhH1"/>
    <property type="match status" value="2"/>
</dbReference>
<dbReference type="RefSeq" id="WP_057757405.1">
    <property type="nucleotide sequence ID" value="NZ_AYYK01000017.1"/>
</dbReference>
<evidence type="ECO:0000313" key="5">
    <source>
        <dbReference type="Proteomes" id="UP000051813"/>
    </source>
</evidence>
<keyword evidence="2" id="KW-0812">Transmembrane</keyword>
<evidence type="ECO:0000256" key="1">
    <source>
        <dbReference type="SAM" id="MobiDB-lite"/>
    </source>
</evidence>
<evidence type="ECO:0000313" key="4">
    <source>
        <dbReference type="EMBL" id="KRM78461.1"/>
    </source>
</evidence>
<keyword evidence="2" id="KW-1133">Transmembrane helix</keyword>
<dbReference type="InterPro" id="IPR004509">
    <property type="entry name" value="Competence_ComEA_HhH"/>
</dbReference>
<keyword evidence="5" id="KW-1185">Reference proteome</keyword>
<dbReference type="InterPro" id="IPR051675">
    <property type="entry name" value="Endo/Exo/Phosphatase_dom_1"/>
</dbReference>
<accession>A0A0R2BFP4</accession>
<dbReference type="EMBL" id="AYYK01000017">
    <property type="protein sequence ID" value="KRM78461.1"/>
    <property type="molecule type" value="Genomic_DNA"/>
</dbReference>
<comment type="caution">
    <text evidence="4">The sequence shown here is derived from an EMBL/GenBank/DDBJ whole genome shotgun (WGS) entry which is preliminary data.</text>
</comment>
<dbReference type="Proteomes" id="UP000051813">
    <property type="component" value="Unassembled WGS sequence"/>
</dbReference>
<evidence type="ECO:0000256" key="2">
    <source>
        <dbReference type="SAM" id="Phobius"/>
    </source>
</evidence>
<feature type="region of interest" description="Disordered" evidence="1">
    <location>
        <begin position="63"/>
        <end position="90"/>
    </location>
</feature>
<reference evidence="4 5" key="1">
    <citation type="journal article" date="2015" name="Genome Announc.">
        <title>Expanding the biotechnology potential of lactobacilli through comparative genomics of 213 strains and associated genera.</title>
        <authorList>
            <person name="Sun Z."/>
            <person name="Harris H.M."/>
            <person name="McCann A."/>
            <person name="Guo C."/>
            <person name="Argimon S."/>
            <person name="Zhang W."/>
            <person name="Yang X."/>
            <person name="Jeffery I.B."/>
            <person name="Cooney J.C."/>
            <person name="Kagawa T.F."/>
            <person name="Liu W."/>
            <person name="Song Y."/>
            <person name="Salvetti E."/>
            <person name="Wrobel A."/>
            <person name="Rasinkangas P."/>
            <person name="Parkhill J."/>
            <person name="Rea M.C."/>
            <person name="O'Sullivan O."/>
            <person name="Ritari J."/>
            <person name="Douillard F.P."/>
            <person name="Paul Ross R."/>
            <person name="Yang R."/>
            <person name="Briner A.E."/>
            <person name="Felis G.E."/>
            <person name="de Vos W.M."/>
            <person name="Barrangou R."/>
            <person name="Klaenhammer T.R."/>
            <person name="Caufield P.W."/>
            <person name="Cui Y."/>
            <person name="Zhang H."/>
            <person name="O'Toole P.W."/>
        </authorList>
    </citation>
    <scope>NUCLEOTIDE SEQUENCE [LARGE SCALE GENOMIC DNA]</scope>
    <source>
        <strain evidence="4 5">DSM 20335</strain>
    </source>
</reference>
<dbReference type="PANTHER" id="PTHR21180">
    <property type="entry name" value="ENDONUCLEASE/EXONUCLEASE/PHOSPHATASE FAMILY DOMAIN-CONTAINING PROTEIN 1"/>
    <property type="match status" value="1"/>
</dbReference>
<dbReference type="AlphaFoldDB" id="A0A0R2BFP4"/>
<dbReference type="GO" id="GO:0015627">
    <property type="term" value="C:type II protein secretion system complex"/>
    <property type="evidence" value="ECO:0007669"/>
    <property type="project" value="TreeGrafter"/>
</dbReference>
<dbReference type="InterPro" id="IPR010994">
    <property type="entry name" value="RuvA_2-like"/>
</dbReference>
<dbReference type="PATRIC" id="fig|1423738.3.peg.912"/>
<dbReference type="GO" id="GO:0015628">
    <property type="term" value="P:protein secretion by the type II secretion system"/>
    <property type="evidence" value="ECO:0007669"/>
    <property type="project" value="TreeGrafter"/>
</dbReference>
<dbReference type="InterPro" id="IPR019554">
    <property type="entry name" value="Soluble_ligand-bd"/>
</dbReference>
<dbReference type="Pfam" id="PF10531">
    <property type="entry name" value="SLBB"/>
    <property type="match status" value="1"/>
</dbReference>
<feature type="domain" description="Helix-hairpin-helix DNA-binding motif class 1" evidence="3">
    <location>
        <begin position="216"/>
        <end position="235"/>
    </location>
</feature>
<dbReference type="Pfam" id="PF12836">
    <property type="entry name" value="HHH_3"/>
    <property type="match status" value="1"/>
</dbReference>
<dbReference type="STRING" id="1423738.FC84_GL000903"/>
<feature type="transmembrane region" description="Helical" evidence="2">
    <location>
        <begin position="21"/>
        <end position="40"/>
    </location>
</feature>
<sequence length="238" mass="25769">MKNIGQRFKQLFRQQPLKVSTVIFVILGLITVGTIQHYQLKGQATSANLKAIMAKQKNEQITDVAQSSATNETNTSNDSKTSQSTTEKPNKMYVEIKGSVAQPNVYQVAADARINDLVKLAGGLTKDADSRQINLAQPLQDGMSIYVPKKGEDLLVQEQTGPPATSSTISEAGVPNKINLNQADATQLQQVSGIGPKKAADIIDYRQKDGPFKSVDELTNVNGIGEKTLANIRDELCV</sequence>